<protein>
    <submittedName>
        <fullName evidence="2">Uncharacterized protein</fullName>
    </submittedName>
</protein>
<dbReference type="OrthoDB" id="9849464at2"/>
<gene>
    <name evidence="2" type="ORF">DND132_1774</name>
</gene>
<feature type="transmembrane region" description="Helical" evidence="1">
    <location>
        <begin position="151"/>
        <end position="177"/>
    </location>
</feature>
<evidence type="ECO:0000256" key="1">
    <source>
        <dbReference type="SAM" id="Phobius"/>
    </source>
</evidence>
<dbReference type="KEGG" id="ddn:DND132_1774"/>
<dbReference type="RefSeq" id="WP_014322407.1">
    <property type="nucleotide sequence ID" value="NC_016803.1"/>
</dbReference>
<keyword evidence="1" id="KW-1133">Transmembrane helix</keyword>
<dbReference type="EMBL" id="CP003220">
    <property type="protein sequence ID" value="EGB14980.1"/>
    <property type="molecule type" value="Genomic_DNA"/>
</dbReference>
<accession>F0JFY4</accession>
<organism evidence="2 3">
    <name type="scientific">Pseudodesulfovibrio mercurii</name>
    <dbReference type="NCBI Taxonomy" id="641491"/>
    <lineage>
        <taxon>Bacteria</taxon>
        <taxon>Pseudomonadati</taxon>
        <taxon>Thermodesulfobacteriota</taxon>
        <taxon>Desulfovibrionia</taxon>
        <taxon>Desulfovibrionales</taxon>
        <taxon>Desulfovibrionaceae</taxon>
    </lineage>
</organism>
<keyword evidence="1" id="KW-0812">Transmembrane</keyword>
<keyword evidence="3" id="KW-1185">Reference proteome</keyword>
<reference evidence="2 3" key="1">
    <citation type="journal article" date="2011" name="J. Bacteriol.">
        <title>Genome sequence of the mercury-methylating strain Desulfovibrio desulfuricans ND132.</title>
        <authorList>
            <person name="Brown S.D."/>
            <person name="Gilmour C.C."/>
            <person name="Kucken A.M."/>
            <person name="Wall J.D."/>
            <person name="Elias D.A."/>
            <person name="Brandt C.C."/>
            <person name="Podar M."/>
            <person name="Chertkov O."/>
            <person name="Held B."/>
            <person name="Bruce D.C."/>
            <person name="Detter J.C."/>
            <person name="Tapia R."/>
            <person name="Han C.S."/>
            <person name="Goodwin L.A."/>
            <person name="Cheng J.F."/>
            <person name="Pitluck S."/>
            <person name="Woyke T."/>
            <person name="Mikhailova N."/>
            <person name="Ivanova N.N."/>
            <person name="Han J."/>
            <person name="Lucas S."/>
            <person name="Lapidus A.L."/>
            <person name="Land M.L."/>
            <person name="Hauser L.J."/>
            <person name="Palumbo A.V."/>
        </authorList>
    </citation>
    <scope>NUCLEOTIDE SEQUENCE [LARGE SCALE GENOMIC DNA]</scope>
    <source>
        <strain evidence="2 3">ND132</strain>
    </source>
</reference>
<dbReference type="AlphaFoldDB" id="F0JFY4"/>
<dbReference type="HOGENOM" id="CLU_1413139_0_0_7"/>
<feature type="transmembrane region" description="Helical" evidence="1">
    <location>
        <begin position="113"/>
        <end position="131"/>
    </location>
</feature>
<sequence>MLLHLGLLVVVANAVLHGEGERRFFCPDFSRRFLRALPYAFCYYLCFDQAWGLLGRGVQWLAGPLFDMNVYPLWAASYHLAAMPLLHLLVRFGFTLAGAAVGDRVSFRRSWALSRPVAGTLFLTALLWWAARRLPMDIPHTAAPMSPVTEFYARWLHLPVQCGVSVLGWAVGAAWYVRLRGAASVVDGDRPA</sequence>
<feature type="transmembrane region" description="Helical" evidence="1">
    <location>
        <begin position="78"/>
        <end position="101"/>
    </location>
</feature>
<name>F0JFY4_9BACT</name>
<evidence type="ECO:0000313" key="3">
    <source>
        <dbReference type="Proteomes" id="UP000007845"/>
    </source>
</evidence>
<evidence type="ECO:0000313" key="2">
    <source>
        <dbReference type="EMBL" id="EGB14980.1"/>
    </source>
</evidence>
<dbReference type="Proteomes" id="UP000007845">
    <property type="component" value="Chromosome"/>
</dbReference>
<dbReference type="STRING" id="641491.DND132_1774"/>
<proteinExistence type="predicted"/>
<keyword evidence="1" id="KW-0472">Membrane</keyword>